<keyword evidence="3" id="KW-1185">Reference proteome</keyword>
<dbReference type="SMART" id="SM00233">
    <property type="entry name" value="PH"/>
    <property type="match status" value="1"/>
</dbReference>
<organism evidence="2">
    <name type="scientific">Amphimedon queenslandica</name>
    <name type="common">Sponge</name>
    <dbReference type="NCBI Taxonomy" id="400682"/>
    <lineage>
        <taxon>Eukaryota</taxon>
        <taxon>Metazoa</taxon>
        <taxon>Porifera</taxon>
        <taxon>Demospongiae</taxon>
        <taxon>Heteroscleromorpha</taxon>
        <taxon>Haplosclerida</taxon>
        <taxon>Niphatidae</taxon>
        <taxon>Amphimedon</taxon>
    </lineage>
</organism>
<dbReference type="InterPro" id="IPR011993">
    <property type="entry name" value="PH-like_dom_sf"/>
</dbReference>
<reference evidence="3" key="1">
    <citation type="journal article" date="2010" name="Nature">
        <title>The Amphimedon queenslandica genome and the evolution of animal complexity.</title>
        <authorList>
            <person name="Srivastava M."/>
            <person name="Simakov O."/>
            <person name="Chapman J."/>
            <person name="Fahey B."/>
            <person name="Gauthier M.E."/>
            <person name="Mitros T."/>
            <person name="Richards G.S."/>
            <person name="Conaco C."/>
            <person name="Dacre M."/>
            <person name="Hellsten U."/>
            <person name="Larroux C."/>
            <person name="Putnam N.H."/>
            <person name="Stanke M."/>
            <person name="Adamska M."/>
            <person name="Darling A."/>
            <person name="Degnan S.M."/>
            <person name="Oakley T.H."/>
            <person name="Plachetzki D.C."/>
            <person name="Zhai Y."/>
            <person name="Adamski M."/>
            <person name="Calcino A."/>
            <person name="Cummins S.F."/>
            <person name="Goodstein D.M."/>
            <person name="Harris C."/>
            <person name="Jackson D.J."/>
            <person name="Leys S.P."/>
            <person name="Shu S."/>
            <person name="Woodcroft B.J."/>
            <person name="Vervoort M."/>
            <person name="Kosik K.S."/>
            <person name="Manning G."/>
            <person name="Degnan B.M."/>
            <person name="Rokhsar D.S."/>
        </authorList>
    </citation>
    <scope>NUCLEOTIDE SEQUENCE [LARGE SCALE GENOMIC DNA]</scope>
</reference>
<feature type="domain" description="PH" evidence="1">
    <location>
        <begin position="5"/>
        <end position="96"/>
    </location>
</feature>
<dbReference type="Pfam" id="PF00169">
    <property type="entry name" value="PH"/>
    <property type="match status" value="1"/>
</dbReference>
<evidence type="ECO:0000313" key="2">
    <source>
        <dbReference type="EnsemblMetazoa" id="Aqu2.1.35251_001"/>
    </source>
</evidence>
<evidence type="ECO:0000259" key="1">
    <source>
        <dbReference type="PROSITE" id="PS50003"/>
    </source>
</evidence>
<protein>
    <recommendedName>
        <fullName evidence="1">PH domain-containing protein</fullName>
    </recommendedName>
</protein>
<dbReference type="FunFam" id="2.30.29.30:FF:000286">
    <property type="entry name" value="PH-protein kinase domain containing protein"/>
    <property type="match status" value="1"/>
</dbReference>
<dbReference type="InParanoid" id="A0A1X7V5K5"/>
<reference evidence="2" key="2">
    <citation type="submission" date="2017-05" db="UniProtKB">
        <authorList>
            <consortium name="EnsemblMetazoa"/>
        </authorList>
    </citation>
    <scope>IDENTIFICATION</scope>
</reference>
<dbReference type="KEGG" id="aqu:100639480"/>
<dbReference type="AlphaFoldDB" id="A0A1X7V5K5"/>
<dbReference type="SUPFAM" id="SSF50729">
    <property type="entry name" value="PH domain-like"/>
    <property type="match status" value="1"/>
</dbReference>
<proteinExistence type="predicted"/>
<dbReference type="EnsemblMetazoa" id="Aqu2.1.35251_001">
    <property type="protein sequence ID" value="Aqu2.1.35251_001"/>
    <property type="gene ID" value="Aqu2.1.35251"/>
</dbReference>
<dbReference type="EnsemblMetazoa" id="XM_003385518.3">
    <property type="protein sequence ID" value="XP_003385566.1"/>
    <property type="gene ID" value="LOC100639480"/>
</dbReference>
<accession>A0A1X7V5K5</accession>
<dbReference type="PROSITE" id="PS50003">
    <property type="entry name" value="PH_DOMAIN"/>
    <property type="match status" value="1"/>
</dbReference>
<dbReference type="STRING" id="400682.A0A1X7V5K5"/>
<dbReference type="PANTHER" id="PTHR14336">
    <property type="entry name" value="TANDEM PH DOMAIN CONTAINING PROTEIN"/>
    <property type="match status" value="1"/>
</dbReference>
<gene>
    <name evidence="2" type="primary">100639480</name>
</gene>
<evidence type="ECO:0000313" key="3">
    <source>
        <dbReference type="Proteomes" id="UP000007879"/>
    </source>
</evidence>
<dbReference type="Proteomes" id="UP000007879">
    <property type="component" value="Unassembled WGS sequence"/>
</dbReference>
<dbReference type="InterPro" id="IPR001849">
    <property type="entry name" value="PH_domain"/>
</dbReference>
<name>A0A1X7V5K5_AMPQE</name>
<dbReference type="InterPro" id="IPR051707">
    <property type="entry name" value="PI-Interact_SigTrans_Reg"/>
</dbReference>
<dbReference type="OrthoDB" id="5958366at2759"/>
<dbReference type="Gene3D" id="2.30.29.30">
    <property type="entry name" value="Pleckstrin-homology domain (PH domain)/Phosphotyrosine-binding domain (PTB)"/>
    <property type="match status" value="1"/>
</dbReference>
<sequence>MASLQTIKEGTLNKRGKINTEWRQRLFILNGKHLSYFKGGRHTPSGTIDLKEISEISDASANGTFSIMTAARTYEIRADTKAESEAWITAIRQAKKDA</sequence>